<dbReference type="SMART" id="SM00895">
    <property type="entry name" value="FCD"/>
    <property type="match status" value="1"/>
</dbReference>
<accession>A0A645BBK1</accession>
<proteinExistence type="predicted"/>
<feature type="domain" description="HTH gntR-type" evidence="4">
    <location>
        <begin position="6"/>
        <end position="74"/>
    </location>
</feature>
<organism evidence="5">
    <name type="scientific">bioreactor metagenome</name>
    <dbReference type="NCBI Taxonomy" id="1076179"/>
    <lineage>
        <taxon>unclassified sequences</taxon>
        <taxon>metagenomes</taxon>
        <taxon>ecological metagenomes</taxon>
    </lineage>
</organism>
<dbReference type="InterPro" id="IPR036390">
    <property type="entry name" value="WH_DNA-bd_sf"/>
</dbReference>
<protein>
    <recommendedName>
        <fullName evidence="4">HTH gntR-type domain-containing protein</fullName>
    </recommendedName>
</protein>
<dbReference type="Gene3D" id="1.10.10.10">
    <property type="entry name" value="Winged helix-like DNA-binding domain superfamily/Winged helix DNA-binding domain"/>
    <property type="match status" value="1"/>
</dbReference>
<comment type="caution">
    <text evidence="5">The sequence shown here is derived from an EMBL/GenBank/DDBJ whole genome shotgun (WGS) entry which is preliminary data.</text>
</comment>
<gene>
    <name evidence="5" type="ORF">SDC9_109348</name>
</gene>
<dbReference type="PANTHER" id="PTHR43537">
    <property type="entry name" value="TRANSCRIPTIONAL REGULATOR, GNTR FAMILY"/>
    <property type="match status" value="1"/>
</dbReference>
<dbReference type="SUPFAM" id="SSF48008">
    <property type="entry name" value="GntR ligand-binding domain-like"/>
    <property type="match status" value="1"/>
</dbReference>
<dbReference type="SMART" id="SM00345">
    <property type="entry name" value="HTH_GNTR"/>
    <property type="match status" value="1"/>
</dbReference>
<dbReference type="Pfam" id="PF07729">
    <property type="entry name" value="FCD"/>
    <property type="match status" value="1"/>
</dbReference>
<dbReference type="InterPro" id="IPR008920">
    <property type="entry name" value="TF_FadR/GntR_C"/>
</dbReference>
<dbReference type="Gene3D" id="1.20.120.530">
    <property type="entry name" value="GntR ligand-binding domain-like"/>
    <property type="match status" value="1"/>
</dbReference>
<dbReference type="SUPFAM" id="SSF46785">
    <property type="entry name" value="Winged helix' DNA-binding domain"/>
    <property type="match status" value="1"/>
</dbReference>
<evidence type="ECO:0000256" key="3">
    <source>
        <dbReference type="ARBA" id="ARBA00023163"/>
    </source>
</evidence>
<evidence type="ECO:0000313" key="5">
    <source>
        <dbReference type="EMBL" id="MPM62476.1"/>
    </source>
</evidence>
<dbReference type="CDD" id="cd07377">
    <property type="entry name" value="WHTH_GntR"/>
    <property type="match status" value="1"/>
</dbReference>
<dbReference type="GO" id="GO:0003700">
    <property type="term" value="F:DNA-binding transcription factor activity"/>
    <property type="evidence" value="ECO:0007669"/>
    <property type="project" value="InterPro"/>
</dbReference>
<dbReference type="PANTHER" id="PTHR43537:SF5">
    <property type="entry name" value="UXU OPERON TRANSCRIPTIONAL REGULATOR"/>
    <property type="match status" value="1"/>
</dbReference>
<sequence>MDDSSLKICDIAYTRIRKKILDFEYKPGESIIETTLSENLGISRTPIREALRRLEQEGLLENKNGRKRVAIITISDLEQIFELKIAIEGMVMKKCAEMRTEKDIAKLRKIIKTMTDLEIEAKHGFSKDLFNKWGEVNSSFHSLTYKIANNARADAIIGNLNVQWHRWRVGITAMEWRLERNIREHIQFCEAIIEGDGIKAFTLMEKHTRDLFNTVVNIIKTFSLD</sequence>
<dbReference type="InterPro" id="IPR011711">
    <property type="entry name" value="GntR_C"/>
</dbReference>
<evidence type="ECO:0000256" key="2">
    <source>
        <dbReference type="ARBA" id="ARBA00023125"/>
    </source>
</evidence>
<reference evidence="5" key="1">
    <citation type="submission" date="2019-08" db="EMBL/GenBank/DDBJ databases">
        <authorList>
            <person name="Kucharzyk K."/>
            <person name="Murdoch R.W."/>
            <person name="Higgins S."/>
            <person name="Loffler F."/>
        </authorList>
    </citation>
    <scope>NUCLEOTIDE SEQUENCE</scope>
</reference>
<dbReference type="InterPro" id="IPR036388">
    <property type="entry name" value="WH-like_DNA-bd_sf"/>
</dbReference>
<dbReference type="PRINTS" id="PR00035">
    <property type="entry name" value="HTHGNTR"/>
</dbReference>
<name>A0A645BBK1_9ZZZZ</name>
<keyword evidence="3" id="KW-0804">Transcription</keyword>
<dbReference type="AlphaFoldDB" id="A0A645BBK1"/>
<dbReference type="InterPro" id="IPR000524">
    <property type="entry name" value="Tscrpt_reg_HTH_GntR"/>
</dbReference>
<evidence type="ECO:0000256" key="1">
    <source>
        <dbReference type="ARBA" id="ARBA00023015"/>
    </source>
</evidence>
<dbReference type="Pfam" id="PF00392">
    <property type="entry name" value="GntR"/>
    <property type="match status" value="1"/>
</dbReference>
<keyword evidence="1" id="KW-0805">Transcription regulation</keyword>
<dbReference type="GO" id="GO:0003677">
    <property type="term" value="F:DNA binding"/>
    <property type="evidence" value="ECO:0007669"/>
    <property type="project" value="UniProtKB-KW"/>
</dbReference>
<dbReference type="EMBL" id="VSSQ01018882">
    <property type="protein sequence ID" value="MPM62476.1"/>
    <property type="molecule type" value="Genomic_DNA"/>
</dbReference>
<evidence type="ECO:0000259" key="4">
    <source>
        <dbReference type="PROSITE" id="PS50949"/>
    </source>
</evidence>
<dbReference type="PROSITE" id="PS50949">
    <property type="entry name" value="HTH_GNTR"/>
    <property type="match status" value="1"/>
</dbReference>
<keyword evidence="2" id="KW-0238">DNA-binding</keyword>